<organism evidence="1 2">
    <name type="scientific">Drosophila ananassae</name>
    <name type="common">Fruit fly</name>
    <dbReference type="NCBI Taxonomy" id="7217"/>
    <lineage>
        <taxon>Eukaryota</taxon>
        <taxon>Metazoa</taxon>
        <taxon>Ecdysozoa</taxon>
        <taxon>Arthropoda</taxon>
        <taxon>Hexapoda</taxon>
        <taxon>Insecta</taxon>
        <taxon>Pterygota</taxon>
        <taxon>Neoptera</taxon>
        <taxon>Endopterygota</taxon>
        <taxon>Diptera</taxon>
        <taxon>Brachycera</taxon>
        <taxon>Muscomorpha</taxon>
        <taxon>Ephydroidea</taxon>
        <taxon>Drosophilidae</taxon>
        <taxon>Drosophila</taxon>
        <taxon>Sophophora</taxon>
    </lineage>
</organism>
<name>A0A0P8YDB8_DROAN</name>
<accession>A0A0P8YDB8</accession>
<dbReference type="Pfam" id="PF06477">
    <property type="entry name" value="DUF1091"/>
    <property type="match status" value="1"/>
</dbReference>
<evidence type="ECO:0000313" key="2">
    <source>
        <dbReference type="Proteomes" id="UP000007801"/>
    </source>
</evidence>
<sequence length="110" mass="13036">MFAPYSNMLHKCPYDHDVFVNKLPIGYLDHMLSNVLPVRVEVLKRLNGYKPFLFNFTVDACKFLKGQQKTIVTQFFYDMFAPYSNILHKCPYDKEFTAFTVFISFIKYPE</sequence>
<gene>
    <name evidence="1" type="primary">Dana\GF26689</name>
    <name evidence="1" type="ORF">GF26689</name>
</gene>
<dbReference type="InterPro" id="IPR010512">
    <property type="entry name" value="DUF1091"/>
</dbReference>
<reference evidence="1 2" key="1">
    <citation type="journal article" date="2007" name="Nature">
        <title>Evolution of genes and genomes on the Drosophila phylogeny.</title>
        <authorList>
            <consortium name="Drosophila 12 Genomes Consortium"/>
            <person name="Clark A.G."/>
            <person name="Eisen M.B."/>
            <person name="Smith D.R."/>
            <person name="Bergman C.M."/>
            <person name="Oliver B."/>
            <person name="Markow T.A."/>
            <person name="Kaufman T.C."/>
            <person name="Kellis M."/>
            <person name="Gelbart W."/>
            <person name="Iyer V.N."/>
            <person name="Pollard D.A."/>
            <person name="Sackton T.B."/>
            <person name="Larracuente A.M."/>
            <person name="Singh N.D."/>
            <person name="Abad J.P."/>
            <person name="Abt D.N."/>
            <person name="Adryan B."/>
            <person name="Aguade M."/>
            <person name="Akashi H."/>
            <person name="Anderson W.W."/>
            <person name="Aquadro C.F."/>
            <person name="Ardell D.H."/>
            <person name="Arguello R."/>
            <person name="Artieri C.G."/>
            <person name="Barbash D.A."/>
            <person name="Barker D."/>
            <person name="Barsanti P."/>
            <person name="Batterham P."/>
            <person name="Batzoglou S."/>
            <person name="Begun D."/>
            <person name="Bhutkar A."/>
            <person name="Blanco E."/>
            <person name="Bosak S.A."/>
            <person name="Bradley R.K."/>
            <person name="Brand A.D."/>
            <person name="Brent M.R."/>
            <person name="Brooks A.N."/>
            <person name="Brown R.H."/>
            <person name="Butlin R.K."/>
            <person name="Caggese C."/>
            <person name="Calvi B.R."/>
            <person name="Bernardo de Carvalho A."/>
            <person name="Caspi A."/>
            <person name="Castrezana S."/>
            <person name="Celniker S.E."/>
            <person name="Chang J.L."/>
            <person name="Chapple C."/>
            <person name="Chatterji S."/>
            <person name="Chinwalla A."/>
            <person name="Civetta A."/>
            <person name="Clifton S.W."/>
            <person name="Comeron J.M."/>
            <person name="Costello J.C."/>
            <person name="Coyne J.A."/>
            <person name="Daub J."/>
            <person name="David R.G."/>
            <person name="Delcher A.L."/>
            <person name="Delehaunty K."/>
            <person name="Do C.B."/>
            <person name="Ebling H."/>
            <person name="Edwards K."/>
            <person name="Eickbush T."/>
            <person name="Evans J.D."/>
            <person name="Filipski A."/>
            <person name="Findeiss S."/>
            <person name="Freyhult E."/>
            <person name="Fulton L."/>
            <person name="Fulton R."/>
            <person name="Garcia A.C."/>
            <person name="Gardiner A."/>
            <person name="Garfield D.A."/>
            <person name="Garvin B.E."/>
            <person name="Gibson G."/>
            <person name="Gilbert D."/>
            <person name="Gnerre S."/>
            <person name="Godfrey J."/>
            <person name="Good R."/>
            <person name="Gotea V."/>
            <person name="Gravely B."/>
            <person name="Greenberg A.J."/>
            <person name="Griffiths-Jones S."/>
            <person name="Gross S."/>
            <person name="Guigo R."/>
            <person name="Gustafson E.A."/>
            <person name="Haerty W."/>
            <person name="Hahn M.W."/>
            <person name="Halligan D.L."/>
            <person name="Halpern A.L."/>
            <person name="Halter G.M."/>
            <person name="Han M.V."/>
            <person name="Heger A."/>
            <person name="Hillier L."/>
            <person name="Hinrichs A.S."/>
            <person name="Holmes I."/>
            <person name="Hoskins R.A."/>
            <person name="Hubisz M.J."/>
            <person name="Hultmark D."/>
            <person name="Huntley M.A."/>
            <person name="Jaffe D.B."/>
            <person name="Jagadeeshan S."/>
            <person name="Jeck W.R."/>
            <person name="Johnson J."/>
            <person name="Jones C.D."/>
            <person name="Jordan W.C."/>
            <person name="Karpen G.H."/>
            <person name="Kataoka E."/>
            <person name="Keightley P.D."/>
            <person name="Kheradpour P."/>
            <person name="Kirkness E.F."/>
            <person name="Koerich L.B."/>
            <person name="Kristiansen K."/>
            <person name="Kudrna D."/>
            <person name="Kulathinal R.J."/>
            <person name="Kumar S."/>
            <person name="Kwok R."/>
            <person name="Lander E."/>
            <person name="Langley C.H."/>
            <person name="Lapoint R."/>
            <person name="Lazzaro B.P."/>
            <person name="Lee S.J."/>
            <person name="Levesque L."/>
            <person name="Li R."/>
            <person name="Lin C.F."/>
            <person name="Lin M.F."/>
            <person name="Lindblad-Toh K."/>
            <person name="Llopart A."/>
            <person name="Long M."/>
            <person name="Low L."/>
            <person name="Lozovsky E."/>
            <person name="Lu J."/>
            <person name="Luo M."/>
            <person name="Machado C.A."/>
            <person name="Makalowski W."/>
            <person name="Marzo M."/>
            <person name="Matsuda M."/>
            <person name="Matzkin L."/>
            <person name="McAllister B."/>
            <person name="McBride C.S."/>
            <person name="McKernan B."/>
            <person name="McKernan K."/>
            <person name="Mendez-Lago M."/>
            <person name="Minx P."/>
            <person name="Mollenhauer M.U."/>
            <person name="Montooth K."/>
            <person name="Mount S.M."/>
            <person name="Mu X."/>
            <person name="Myers E."/>
            <person name="Negre B."/>
            <person name="Newfeld S."/>
            <person name="Nielsen R."/>
            <person name="Noor M.A."/>
            <person name="O'Grady P."/>
            <person name="Pachter L."/>
            <person name="Papaceit M."/>
            <person name="Parisi M.J."/>
            <person name="Parisi M."/>
            <person name="Parts L."/>
            <person name="Pedersen J.S."/>
            <person name="Pesole G."/>
            <person name="Phillippy A.M."/>
            <person name="Ponting C.P."/>
            <person name="Pop M."/>
            <person name="Porcelli D."/>
            <person name="Powell J.R."/>
            <person name="Prohaska S."/>
            <person name="Pruitt K."/>
            <person name="Puig M."/>
            <person name="Quesneville H."/>
            <person name="Ram K.R."/>
            <person name="Rand D."/>
            <person name="Rasmussen M.D."/>
            <person name="Reed L.K."/>
            <person name="Reenan R."/>
            <person name="Reily A."/>
            <person name="Remington K.A."/>
            <person name="Rieger T.T."/>
            <person name="Ritchie M.G."/>
            <person name="Robin C."/>
            <person name="Rogers Y.H."/>
            <person name="Rohde C."/>
            <person name="Rozas J."/>
            <person name="Rubenfield M.J."/>
            <person name="Ruiz A."/>
            <person name="Russo S."/>
            <person name="Salzberg S.L."/>
            <person name="Sanchez-Gracia A."/>
            <person name="Saranga D.J."/>
            <person name="Sato H."/>
            <person name="Schaeffer S.W."/>
            <person name="Schatz M.C."/>
            <person name="Schlenke T."/>
            <person name="Schwartz R."/>
            <person name="Segarra C."/>
            <person name="Singh R.S."/>
            <person name="Sirot L."/>
            <person name="Sirota M."/>
            <person name="Sisneros N.B."/>
            <person name="Smith C.D."/>
            <person name="Smith T.F."/>
            <person name="Spieth J."/>
            <person name="Stage D.E."/>
            <person name="Stark A."/>
            <person name="Stephan W."/>
            <person name="Strausberg R.L."/>
            <person name="Strempel S."/>
            <person name="Sturgill D."/>
            <person name="Sutton G."/>
            <person name="Sutton G.G."/>
            <person name="Tao W."/>
            <person name="Teichmann S."/>
            <person name="Tobari Y.N."/>
            <person name="Tomimura Y."/>
            <person name="Tsolas J.M."/>
            <person name="Valente V.L."/>
            <person name="Venter E."/>
            <person name="Venter J.C."/>
            <person name="Vicario S."/>
            <person name="Vieira F.G."/>
            <person name="Vilella A.J."/>
            <person name="Villasante A."/>
            <person name="Walenz B."/>
            <person name="Wang J."/>
            <person name="Wasserman M."/>
            <person name="Watts T."/>
            <person name="Wilson D."/>
            <person name="Wilson R.K."/>
            <person name="Wing R.A."/>
            <person name="Wolfner M.F."/>
            <person name="Wong A."/>
            <person name="Wong G.K."/>
            <person name="Wu C.I."/>
            <person name="Wu G."/>
            <person name="Yamamoto D."/>
            <person name="Yang H.P."/>
            <person name="Yang S.P."/>
            <person name="Yorke J.A."/>
            <person name="Yoshida K."/>
            <person name="Zdobnov E."/>
            <person name="Zhang P."/>
            <person name="Zhang Y."/>
            <person name="Zimin A.V."/>
            <person name="Baldwin J."/>
            <person name="Abdouelleil A."/>
            <person name="Abdulkadir J."/>
            <person name="Abebe A."/>
            <person name="Abera B."/>
            <person name="Abreu J."/>
            <person name="Acer S.C."/>
            <person name="Aftuck L."/>
            <person name="Alexander A."/>
            <person name="An P."/>
            <person name="Anderson E."/>
            <person name="Anderson S."/>
            <person name="Arachi H."/>
            <person name="Azer M."/>
            <person name="Bachantsang P."/>
            <person name="Barry A."/>
            <person name="Bayul T."/>
            <person name="Berlin A."/>
            <person name="Bessette D."/>
            <person name="Bloom T."/>
            <person name="Blye J."/>
            <person name="Boguslavskiy L."/>
            <person name="Bonnet C."/>
            <person name="Boukhgalter B."/>
            <person name="Bourzgui I."/>
            <person name="Brown A."/>
            <person name="Cahill P."/>
            <person name="Channer S."/>
            <person name="Cheshatsang Y."/>
            <person name="Chuda L."/>
            <person name="Citroen M."/>
            <person name="Collymore A."/>
            <person name="Cooke P."/>
            <person name="Costello M."/>
            <person name="D'Aco K."/>
            <person name="Daza R."/>
            <person name="De Haan G."/>
            <person name="DeGray S."/>
            <person name="DeMaso C."/>
            <person name="Dhargay N."/>
            <person name="Dooley K."/>
            <person name="Dooley E."/>
            <person name="Doricent M."/>
            <person name="Dorje P."/>
            <person name="Dorjee K."/>
            <person name="Dupes A."/>
            <person name="Elong R."/>
            <person name="Falk J."/>
            <person name="Farina A."/>
            <person name="Faro S."/>
            <person name="Ferguson D."/>
            <person name="Fisher S."/>
            <person name="Foley C.D."/>
            <person name="Franke A."/>
            <person name="Friedrich D."/>
            <person name="Gadbois L."/>
            <person name="Gearin G."/>
            <person name="Gearin C.R."/>
            <person name="Giannoukos G."/>
            <person name="Goode T."/>
            <person name="Graham J."/>
            <person name="Grandbois E."/>
            <person name="Grewal S."/>
            <person name="Gyaltsen K."/>
            <person name="Hafez N."/>
            <person name="Hagos B."/>
            <person name="Hall J."/>
            <person name="Henson C."/>
            <person name="Hollinger A."/>
            <person name="Honan T."/>
            <person name="Huard M.D."/>
            <person name="Hughes L."/>
            <person name="Hurhula B."/>
            <person name="Husby M.E."/>
            <person name="Kamat A."/>
            <person name="Kanga B."/>
            <person name="Kashin S."/>
            <person name="Khazanovich D."/>
            <person name="Kisner P."/>
            <person name="Lance K."/>
            <person name="Lara M."/>
            <person name="Lee W."/>
            <person name="Lennon N."/>
            <person name="Letendre F."/>
            <person name="LeVine R."/>
            <person name="Lipovsky A."/>
            <person name="Liu X."/>
            <person name="Liu J."/>
            <person name="Liu S."/>
            <person name="Lokyitsang T."/>
            <person name="Lokyitsang Y."/>
            <person name="Lubonja R."/>
            <person name="Lui A."/>
            <person name="MacDonald P."/>
            <person name="Magnisalis V."/>
            <person name="Maru K."/>
            <person name="Matthews C."/>
            <person name="McCusker W."/>
            <person name="McDonough S."/>
            <person name="Mehta T."/>
            <person name="Meldrim J."/>
            <person name="Meneus L."/>
            <person name="Mihai O."/>
            <person name="Mihalev A."/>
            <person name="Mihova T."/>
            <person name="Mittelman R."/>
            <person name="Mlenga V."/>
            <person name="Montmayeur A."/>
            <person name="Mulrain L."/>
            <person name="Navidi A."/>
            <person name="Naylor J."/>
            <person name="Negash T."/>
            <person name="Nguyen T."/>
            <person name="Nguyen N."/>
            <person name="Nicol R."/>
            <person name="Norbu C."/>
            <person name="Norbu N."/>
            <person name="Novod N."/>
            <person name="O'Neill B."/>
            <person name="Osman S."/>
            <person name="Markiewicz E."/>
            <person name="Oyono O.L."/>
            <person name="Patti C."/>
            <person name="Phunkhang P."/>
            <person name="Pierre F."/>
            <person name="Priest M."/>
            <person name="Raghuraman S."/>
            <person name="Rege F."/>
            <person name="Reyes R."/>
            <person name="Rise C."/>
            <person name="Rogov P."/>
            <person name="Ross K."/>
            <person name="Ryan E."/>
            <person name="Settipalli S."/>
            <person name="Shea T."/>
            <person name="Sherpa N."/>
            <person name="Shi L."/>
            <person name="Shih D."/>
            <person name="Sparrow T."/>
            <person name="Spaulding J."/>
            <person name="Stalker J."/>
            <person name="Stange-Thomann N."/>
            <person name="Stavropoulos S."/>
            <person name="Stone C."/>
            <person name="Strader C."/>
            <person name="Tesfaye S."/>
            <person name="Thomson T."/>
            <person name="Thoulutsang Y."/>
            <person name="Thoulutsang D."/>
            <person name="Topham K."/>
            <person name="Topping I."/>
            <person name="Tsamla T."/>
            <person name="Vassiliev H."/>
            <person name="Vo A."/>
            <person name="Wangchuk T."/>
            <person name="Wangdi T."/>
            <person name="Weiand M."/>
            <person name="Wilkinson J."/>
            <person name="Wilson A."/>
            <person name="Yadav S."/>
            <person name="Young G."/>
            <person name="Yu Q."/>
            <person name="Zembek L."/>
            <person name="Zhong D."/>
            <person name="Zimmer A."/>
            <person name="Zwirko Z."/>
            <person name="Jaffe D.B."/>
            <person name="Alvarez P."/>
            <person name="Brockman W."/>
            <person name="Butler J."/>
            <person name="Chin C."/>
            <person name="Gnerre S."/>
            <person name="Grabherr M."/>
            <person name="Kleber M."/>
            <person name="Mauceli E."/>
            <person name="MacCallum I."/>
        </authorList>
    </citation>
    <scope>NUCLEOTIDE SEQUENCE [LARGE SCALE GENOMIC DNA]</scope>
    <source>
        <strain evidence="2">Tucson 14024-0371.13</strain>
    </source>
</reference>
<dbReference type="InParanoid" id="A0A0P8YDB8"/>
<evidence type="ECO:0000313" key="1">
    <source>
        <dbReference type="EMBL" id="KPU76952.1"/>
    </source>
</evidence>
<proteinExistence type="predicted"/>
<dbReference type="Proteomes" id="UP000007801">
    <property type="component" value="Unassembled WGS sequence"/>
</dbReference>
<dbReference type="PANTHER" id="PTHR20898">
    <property type="entry name" value="DAEDALUS ON 3-RELATED-RELATED"/>
    <property type="match status" value="1"/>
</dbReference>
<protein>
    <submittedName>
        <fullName evidence="1">Uncharacterized protein</fullName>
    </submittedName>
</protein>
<keyword evidence="2" id="KW-1185">Reference proteome</keyword>
<dbReference type="PANTHER" id="PTHR20898:SF0">
    <property type="entry name" value="DAEDALUS ON 3-RELATED"/>
    <property type="match status" value="1"/>
</dbReference>
<dbReference type="AlphaFoldDB" id="A0A0P8YDB8"/>
<dbReference type="EMBL" id="CH902619">
    <property type="protein sequence ID" value="KPU76952.1"/>
    <property type="molecule type" value="Genomic_DNA"/>
</dbReference>